<reference evidence="1 2" key="1">
    <citation type="submission" date="2024-02" db="EMBL/GenBank/DDBJ databases">
        <title>New especies of Spiribacter isolated from saline water.</title>
        <authorList>
            <person name="Leon M.J."/>
            <person name="De La Haba R."/>
            <person name="Sanchez-Porro C."/>
            <person name="Ventosa A."/>
        </authorList>
    </citation>
    <scope>NUCLEOTIDE SEQUENCE [LARGE SCALE GENOMIC DNA]</scope>
    <source>
        <strain evidence="2">ag22IC4-227</strain>
    </source>
</reference>
<dbReference type="Proteomes" id="UP001556653">
    <property type="component" value="Unassembled WGS sequence"/>
</dbReference>
<evidence type="ECO:0000313" key="2">
    <source>
        <dbReference type="Proteomes" id="UP001556653"/>
    </source>
</evidence>
<gene>
    <name evidence="1" type="ORF">V6X64_02325</name>
</gene>
<dbReference type="EMBL" id="JBAKFJ010000001">
    <property type="protein sequence ID" value="MEX0385830.1"/>
    <property type="molecule type" value="Genomic_DNA"/>
</dbReference>
<organism evidence="1 2">
    <name type="scientific">Spiribacter onubensis</name>
    <dbReference type="NCBI Taxonomy" id="3122420"/>
    <lineage>
        <taxon>Bacteria</taxon>
        <taxon>Pseudomonadati</taxon>
        <taxon>Pseudomonadota</taxon>
        <taxon>Gammaproteobacteria</taxon>
        <taxon>Chromatiales</taxon>
        <taxon>Ectothiorhodospiraceae</taxon>
        <taxon>Spiribacter</taxon>
    </lineage>
</organism>
<name>A0ABV3S917_9GAMM</name>
<protein>
    <submittedName>
        <fullName evidence="1">Uncharacterized protein</fullName>
    </submittedName>
</protein>
<accession>A0ABV3S917</accession>
<keyword evidence="2" id="KW-1185">Reference proteome</keyword>
<dbReference type="RefSeq" id="WP_367966309.1">
    <property type="nucleotide sequence ID" value="NZ_JBAKFJ010000001.1"/>
</dbReference>
<sequence length="63" mass="6897">MTQDTIETYELAVQAFKQLAATLRKDQYRSSDIEKARQHALAAATSLEEAISTQRAGGLRDAG</sequence>
<comment type="caution">
    <text evidence="1">The sequence shown here is derived from an EMBL/GenBank/DDBJ whole genome shotgun (WGS) entry which is preliminary data.</text>
</comment>
<proteinExistence type="predicted"/>
<evidence type="ECO:0000313" key="1">
    <source>
        <dbReference type="EMBL" id="MEX0385830.1"/>
    </source>
</evidence>